<keyword evidence="1" id="KW-0812">Transmembrane</keyword>
<sequence length="453" mass="46090">MDSVETAQRRRVAICDGATRHDIAAPADMTMDAVLRHVGIDGPVVLRDRTGAEVDPLWLLREYDDGDVFTVVDPSLSSPRSRRRRGGDPAAAPHEHAAAMVAVFAVLIALLAPLTARASGATSIIVGLIVGVAALAVGIVWARRTTADDADLTGGFYAPLALALAAGLLVSPALAWGSVHVAVICAASAVAVLAGVMTLVAAGRVVAAAAGAVTGVAAAVAGLWALVLVWGLPAAAACAVTLGLAPVVLRVLPSSVLSAAPGMFIDFMRFQTLRWSARQREPEPAHAVRAAQARSMVAQSAARWRAGTILVCVTVAVSAPFALARLDTADVLTRSGQIAVAVCLVIALTLQSRRALHGTVRWMPRAATAVVVASLAVGVGGIVGVGVIEAAAVVLLAVAVIAAAVIVPIGRGLRSLRWSRVGDMLESLAIALALPAGLLAAGVVDLLRGMMAA</sequence>
<keyword evidence="1" id="KW-0472">Membrane</keyword>
<dbReference type="RefSeq" id="WP_129386027.1">
    <property type="nucleotide sequence ID" value="NZ_CP035494.1"/>
</dbReference>
<accession>A0A4P6EAH9</accession>
<feature type="transmembrane region" description="Helical" evidence="1">
    <location>
        <begin position="304"/>
        <end position="325"/>
    </location>
</feature>
<dbReference type="EMBL" id="CP035494">
    <property type="protein sequence ID" value="QAY59130.1"/>
    <property type="molecule type" value="Genomic_DNA"/>
</dbReference>
<keyword evidence="4" id="KW-1185">Reference proteome</keyword>
<evidence type="ECO:0000313" key="3">
    <source>
        <dbReference type="EMBL" id="QAY59130.1"/>
    </source>
</evidence>
<gene>
    <name evidence="3" type="ORF">ET475_03405</name>
</gene>
<protein>
    <recommendedName>
        <fullName evidence="2">EccD-like transmembrane domain-containing protein</fullName>
    </recommendedName>
</protein>
<dbReference type="Pfam" id="PF19053">
    <property type="entry name" value="EccD"/>
    <property type="match status" value="1"/>
</dbReference>
<feature type="transmembrane region" description="Helical" evidence="1">
    <location>
        <begin position="181"/>
        <end position="202"/>
    </location>
</feature>
<feature type="transmembrane region" description="Helical" evidence="1">
    <location>
        <begin position="97"/>
        <end position="116"/>
    </location>
</feature>
<feature type="transmembrane region" description="Helical" evidence="1">
    <location>
        <begin position="362"/>
        <end position="384"/>
    </location>
</feature>
<evidence type="ECO:0000313" key="4">
    <source>
        <dbReference type="Proteomes" id="UP000293995"/>
    </source>
</evidence>
<feature type="transmembrane region" description="Helical" evidence="1">
    <location>
        <begin position="251"/>
        <end position="270"/>
    </location>
</feature>
<organism evidence="3 4">
    <name type="scientific">Microbacterium protaetiae</name>
    <dbReference type="NCBI Taxonomy" id="2509458"/>
    <lineage>
        <taxon>Bacteria</taxon>
        <taxon>Bacillati</taxon>
        <taxon>Actinomycetota</taxon>
        <taxon>Actinomycetes</taxon>
        <taxon>Micrococcales</taxon>
        <taxon>Microbacteriaceae</taxon>
        <taxon>Microbacterium</taxon>
    </lineage>
</organism>
<dbReference type="KEGG" id="mprt:ET475_03405"/>
<name>A0A4P6EAH9_9MICO</name>
<feature type="transmembrane region" description="Helical" evidence="1">
    <location>
        <begin position="122"/>
        <end position="142"/>
    </location>
</feature>
<dbReference type="AlphaFoldDB" id="A0A4P6EAH9"/>
<evidence type="ECO:0000256" key="1">
    <source>
        <dbReference type="SAM" id="Phobius"/>
    </source>
</evidence>
<dbReference type="InterPro" id="IPR044049">
    <property type="entry name" value="EccD_transm"/>
</dbReference>
<proteinExistence type="predicted"/>
<dbReference type="OrthoDB" id="3228560at2"/>
<feature type="transmembrane region" description="Helical" evidence="1">
    <location>
        <begin position="154"/>
        <end position="175"/>
    </location>
</feature>
<feature type="transmembrane region" description="Helical" evidence="1">
    <location>
        <begin position="331"/>
        <end position="350"/>
    </location>
</feature>
<reference evidence="3 4" key="1">
    <citation type="submission" date="2019-01" db="EMBL/GenBank/DDBJ databases">
        <title>Genome sequencing of strain DFW100M-13.</title>
        <authorList>
            <person name="Heo J."/>
            <person name="Kim S.-J."/>
            <person name="Kim J.-S."/>
            <person name="Hong S.-B."/>
            <person name="Kwon S.-W."/>
        </authorList>
    </citation>
    <scope>NUCLEOTIDE SEQUENCE [LARGE SCALE GENOMIC DNA]</scope>
    <source>
        <strain evidence="3 4">DFW100M-13</strain>
    </source>
</reference>
<dbReference type="Proteomes" id="UP000293995">
    <property type="component" value="Chromosome"/>
</dbReference>
<evidence type="ECO:0000259" key="2">
    <source>
        <dbReference type="Pfam" id="PF19053"/>
    </source>
</evidence>
<feature type="transmembrane region" description="Helical" evidence="1">
    <location>
        <begin position="390"/>
        <end position="413"/>
    </location>
</feature>
<feature type="transmembrane region" description="Helical" evidence="1">
    <location>
        <begin position="209"/>
        <end position="231"/>
    </location>
</feature>
<feature type="transmembrane region" description="Helical" evidence="1">
    <location>
        <begin position="425"/>
        <end position="444"/>
    </location>
</feature>
<keyword evidence="1" id="KW-1133">Transmembrane helix</keyword>
<feature type="domain" description="EccD-like transmembrane" evidence="2">
    <location>
        <begin position="97"/>
        <end position="450"/>
    </location>
</feature>